<gene>
    <name evidence="2" type="ORF">DM82_892</name>
</gene>
<keyword evidence="2" id="KW-0121">Carboxypeptidase</keyword>
<dbReference type="InterPro" id="IPR048130">
    <property type="entry name" value="T6SS_ExIF-like"/>
</dbReference>
<keyword evidence="1" id="KW-0812">Transmembrane</keyword>
<keyword evidence="1" id="KW-0472">Membrane</keyword>
<keyword evidence="1" id="KW-1133">Transmembrane helix</keyword>
<protein>
    <submittedName>
        <fullName evidence="2">Serine-type carboxypeptidase family domain protein</fullName>
    </submittedName>
</protein>
<evidence type="ECO:0000313" key="3">
    <source>
        <dbReference type="Proteomes" id="UP000029424"/>
    </source>
</evidence>
<dbReference type="GO" id="GO:0004180">
    <property type="term" value="F:carboxypeptidase activity"/>
    <property type="evidence" value="ECO:0007669"/>
    <property type="project" value="UniProtKB-KW"/>
</dbReference>
<dbReference type="EMBL" id="CP008726">
    <property type="protein sequence ID" value="AIO65768.1"/>
    <property type="molecule type" value="Genomic_DNA"/>
</dbReference>
<feature type="transmembrane region" description="Helical" evidence="1">
    <location>
        <begin position="265"/>
        <end position="287"/>
    </location>
</feature>
<name>A0AAI8B569_9BURK</name>
<dbReference type="AlphaFoldDB" id="A0AAI8B569"/>
<keyword evidence="2" id="KW-0645">Protease</keyword>
<feature type="transmembrane region" description="Helical" evidence="1">
    <location>
        <begin position="299"/>
        <end position="318"/>
    </location>
</feature>
<evidence type="ECO:0000256" key="1">
    <source>
        <dbReference type="SAM" id="Phobius"/>
    </source>
</evidence>
<keyword evidence="2" id="KW-0378">Hydrolase</keyword>
<sequence>MPGLLSTELPEAVSFGDFGGVSRCSSADMYFALSEAIINSVFMLRVGIKSDEVKELVLQQAKVEPQLRSKFLGEYQAQHRMGRSSPEAFRMATSAVAKTEGSNVFSSRGRAIKVRKSVGLVGVIGISDRNMDTSRALVLRGVLENFHKERTTGDFLLSDLERSAAGFTAVASALADSGGAVGLASLAGIKEEADKVQFEINGKQVSGWLMWSPFQNDDEVEVVAEPLNDGTYRAFAILRPFDRTIALYPHCSRGRQAFFKNVAKLFLLFFAFVVFGFGGLLAVVFFVKGYGNWMSVLELISMVSGALFVIYGIIAINIERKFMNFVRMAEGIFEVLSWEKVWRIDLPGKSKIARRVEGRPGLGGLYFKY</sequence>
<evidence type="ECO:0000313" key="2">
    <source>
        <dbReference type="EMBL" id="AIO65768.1"/>
    </source>
</evidence>
<dbReference type="NCBIfam" id="NF041560">
    <property type="entry name" value="T6SS_Burk_ExIF"/>
    <property type="match status" value="1"/>
</dbReference>
<keyword evidence="3" id="KW-1185">Reference proteome</keyword>
<reference evidence="2 3" key="1">
    <citation type="submission" date="2014-06" db="EMBL/GenBank/DDBJ databases">
        <authorList>
            <person name="Bishop-Lilly K.A."/>
            <person name="Broomall S.M."/>
            <person name="Chain P.S."/>
            <person name="Chertkov O."/>
            <person name="Coyne S.R."/>
            <person name="Daligault H.E."/>
            <person name="Davenport K.W."/>
            <person name="Erkkila T."/>
            <person name="Frey K.G."/>
            <person name="Gibbons H.S."/>
            <person name="Gu W."/>
            <person name="Jaissle J."/>
            <person name="Johnson S.L."/>
            <person name="Koroleva G.I."/>
            <person name="Ladner J.T."/>
            <person name="Lo C.-C."/>
            <person name="Minogue T.D."/>
            <person name="Munk C."/>
            <person name="Palacios G.F."/>
            <person name="Redden C.L."/>
            <person name="Rosenzweig C.N."/>
            <person name="Scholz M.B."/>
            <person name="Teshima H."/>
            <person name="Xu Y."/>
        </authorList>
    </citation>
    <scope>NUCLEOTIDE SEQUENCE [LARGE SCALE GENOMIC DNA]</scope>
    <source>
        <strain evidence="2 3">EO147</strain>
    </source>
</reference>
<dbReference type="Proteomes" id="UP000029424">
    <property type="component" value="Chromosome 1"/>
</dbReference>
<organism evidence="2 3">
    <name type="scientific">Burkholderia oklahomensis</name>
    <dbReference type="NCBI Taxonomy" id="342113"/>
    <lineage>
        <taxon>Bacteria</taxon>
        <taxon>Pseudomonadati</taxon>
        <taxon>Pseudomonadota</taxon>
        <taxon>Betaproteobacteria</taxon>
        <taxon>Burkholderiales</taxon>
        <taxon>Burkholderiaceae</taxon>
        <taxon>Burkholderia</taxon>
        <taxon>pseudomallei group</taxon>
    </lineage>
</organism>
<proteinExistence type="predicted"/>
<dbReference type="KEGG" id="bok:DM82_892"/>
<accession>A0AAI8B569</accession>
<dbReference type="RefSeq" id="WP_157759791.1">
    <property type="nucleotide sequence ID" value="NZ_CP008726.1"/>
</dbReference>